<evidence type="ECO:0000313" key="7">
    <source>
        <dbReference type="Proteomes" id="UP000727907"/>
    </source>
</evidence>
<accession>A0ABS6IKS3</accession>
<evidence type="ECO:0000259" key="5">
    <source>
        <dbReference type="PROSITE" id="PS50893"/>
    </source>
</evidence>
<keyword evidence="3" id="KW-0547">Nucleotide-binding</keyword>
<dbReference type="PANTHER" id="PTHR46743">
    <property type="entry name" value="TEICHOIC ACIDS EXPORT ATP-BINDING PROTEIN TAGH"/>
    <property type="match status" value="1"/>
</dbReference>
<feature type="domain" description="ABC transporter" evidence="5">
    <location>
        <begin position="11"/>
        <end position="251"/>
    </location>
</feature>
<dbReference type="PROSITE" id="PS50893">
    <property type="entry name" value="ABC_TRANSPORTER_2"/>
    <property type="match status" value="1"/>
</dbReference>
<evidence type="ECO:0000256" key="2">
    <source>
        <dbReference type="ARBA" id="ARBA00022448"/>
    </source>
</evidence>
<gene>
    <name evidence="6" type="ORF">KQ910_15595</name>
</gene>
<evidence type="ECO:0000256" key="3">
    <source>
        <dbReference type="ARBA" id="ARBA00022741"/>
    </source>
</evidence>
<dbReference type="InterPro" id="IPR003439">
    <property type="entry name" value="ABC_transporter-like_ATP-bd"/>
</dbReference>
<dbReference type="CDD" id="cd03220">
    <property type="entry name" value="ABC_KpsT_Wzt"/>
    <property type="match status" value="1"/>
</dbReference>
<proteinExistence type="inferred from homology"/>
<dbReference type="InterPro" id="IPR050683">
    <property type="entry name" value="Bact_Polysacc_Export_ATP-bd"/>
</dbReference>
<evidence type="ECO:0000313" key="6">
    <source>
        <dbReference type="EMBL" id="MBU8875197.1"/>
    </source>
</evidence>
<keyword evidence="2" id="KW-0813">Transport</keyword>
<dbReference type="SMART" id="SM00382">
    <property type="entry name" value="AAA"/>
    <property type="match status" value="1"/>
</dbReference>
<evidence type="ECO:0000256" key="1">
    <source>
        <dbReference type="ARBA" id="ARBA00005417"/>
    </source>
</evidence>
<reference evidence="6 7" key="1">
    <citation type="submission" date="2021-06" db="EMBL/GenBank/DDBJ databases">
        <authorList>
            <person name="Lee D.H."/>
        </authorList>
    </citation>
    <scope>NUCLEOTIDE SEQUENCE [LARGE SCALE GENOMIC DNA]</scope>
    <source>
        <strain evidence="6 7">MMS21-HV4-11</strain>
    </source>
</reference>
<sequence length="270" mass="30064">MSSSTSSEIVVEAKNLGKAFQLYAHRNDWLKQVLLGWWKAYFKPFWVLRDISLEVKKGESIGILGRNGCGKSTLLQVICGMTLPSHGELRVTGRIAPVLALGSTFDMELSGRENVLIGGAVLGLKRSEVLRKFDSIAEFAGIGEYMDQPVKHYSMGMRTRLAFSICAHVEAEILVVDEALSVGDAAFQRKCLDWIDNFRKTGTLLFVSHSMAEVRRLCTRAIWIEEGRIREQGDPNDVIRSYHRALLVEKDDVQRFSSGNAKQAQAAAGE</sequence>
<comment type="caution">
    <text evidence="6">The sequence shown here is derived from an EMBL/GenBank/DDBJ whole genome shotgun (WGS) entry which is preliminary data.</text>
</comment>
<dbReference type="PANTHER" id="PTHR46743:SF2">
    <property type="entry name" value="TEICHOIC ACIDS EXPORT ATP-BINDING PROTEIN TAGH"/>
    <property type="match status" value="1"/>
</dbReference>
<dbReference type="EMBL" id="JAHOPB010000001">
    <property type="protein sequence ID" value="MBU8875197.1"/>
    <property type="molecule type" value="Genomic_DNA"/>
</dbReference>
<dbReference type="InterPro" id="IPR003593">
    <property type="entry name" value="AAA+_ATPase"/>
</dbReference>
<dbReference type="RefSeq" id="WP_216962062.1">
    <property type="nucleotide sequence ID" value="NZ_JAHOPB010000001.1"/>
</dbReference>
<keyword evidence="7" id="KW-1185">Reference proteome</keyword>
<protein>
    <submittedName>
        <fullName evidence="6">ABC transporter ATP-binding protein</fullName>
    </submittedName>
</protein>
<name>A0ABS6IKS3_9HYPH</name>
<keyword evidence="4 6" id="KW-0067">ATP-binding</keyword>
<evidence type="ECO:0000256" key="4">
    <source>
        <dbReference type="ARBA" id="ARBA00022840"/>
    </source>
</evidence>
<dbReference type="GO" id="GO:0005524">
    <property type="term" value="F:ATP binding"/>
    <property type="evidence" value="ECO:0007669"/>
    <property type="project" value="UniProtKB-KW"/>
</dbReference>
<comment type="similarity">
    <text evidence="1">Belongs to the ABC transporter superfamily.</text>
</comment>
<organism evidence="6 7">
    <name type="scientific">Reyranella humidisoli</name>
    <dbReference type="NCBI Taxonomy" id="2849149"/>
    <lineage>
        <taxon>Bacteria</taxon>
        <taxon>Pseudomonadati</taxon>
        <taxon>Pseudomonadota</taxon>
        <taxon>Alphaproteobacteria</taxon>
        <taxon>Hyphomicrobiales</taxon>
        <taxon>Reyranellaceae</taxon>
        <taxon>Reyranella</taxon>
    </lineage>
</organism>
<dbReference type="InterPro" id="IPR015860">
    <property type="entry name" value="ABC_transpr_TagH-like"/>
</dbReference>
<dbReference type="Proteomes" id="UP000727907">
    <property type="component" value="Unassembled WGS sequence"/>
</dbReference>
<dbReference type="Pfam" id="PF00005">
    <property type="entry name" value="ABC_tran"/>
    <property type="match status" value="1"/>
</dbReference>